<dbReference type="EMBL" id="CAJPEV010000100">
    <property type="protein sequence ID" value="CAG0880561.1"/>
    <property type="molecule type" value="Genomic_DNA"/>
</dbReference>
<dbReference type="AlphaFoldDB" id="A0A7R9A346"/>
<evidence type="ECO:0000256" key="1">
    <source>
        <dbReference type="ARBA" id="ARBA00001946"/>
    </source>
</evidence>
<dbReference type="EC" id="2.7.11.1" evidence="3"/>
<dbReference type="Gene3D" id="2.30.42.10">
    <property type="match status" value="1"/>
</dbReference>
<comment type="similarity">
    <text evidence="2">Belongs to the protein kinase superfamily. AGC Ser/Thr protein kinase family.</text>
</comment>
<feature type="region of interest" description="Disordered" evidence="13">
    <location>
        <begin position="1199"/>
        <end position="1266"/>
    </location>
</feature>
<dbReference type="Pfam" id="PF08926">
    <property type="entry name" value="DUF1908"/>
    <property type="match status" value="1"/>
</dbReference>
<dbReference type="InterPro" id="IPR000719">
    <property type="entry name" value="Prot_kinase_dom"/>
</dbReference>
<dbReference type="InterPro" id="IPR000961">
    <property type="entry name" value="AGC-kinase_C"/>
</dbReference>
<feature type="compositionally biased region" description="Polar residues" evidence="13">
    <location>
        <begin position="632"/>
        <end position="650"/>
    </location>
</feature>
<evidence type="ECO:0000256" key="7">
    <source>
        <dbReference type="ARBA" id="ARBA00022741"/>
    </source>
</evidence>
<dbReference type="SUPFAM" id="SSF50156">
    <property type="entry name" value="PDZ domain-like"/>
    <property type="match status" value="1"/>
</dbReference>
<dbReference type="SMART" id="SM00228">
    <property type="entry name" value="PDZ"/>
    <property type="match status" value="1"/>
</dbReference>
<dbReference type="SMART" id="SM00220">
    <property type="entry name" value="S_TKc"/>
    <property type="match status" value="1"/>
</dbReference>
<dbReference type="PANTHER" id="PTHR24356">
    <property type="entry name" value="SERINE/THREONINE-PROTEIN KINASE"/>
    <property type="match status" value="1"/>
</dbReference>
<feature type="region of interest" description="Disordered" evidence="13">
    <location>
        <begin position="566"/>
        <end position="668"/>
    </location>
</feature>
<feature type="region of interest" description="Disordered" evidence="13">
    <location>
        <begin position="739"/>
        <end position="775"/>
    </location>
</feature>
<dbReference type="PROSITE" id="PS50106">
    <property type="entry name" value="PDZ"/>
    <property type="match status" value="1"/>
</dbReference>
<dbReference type="Pfam" id="PF00069">
    <property type="entry name" value="Pkinase"/>
    <property type="match status" value="1"/>
</dbReference>
<dbReference type="InterPro" id="IPR001478">
    <property type="entry name" value="PDZ"/>
</dbReference>
<dbReference type="InterPro" id="IPR036034">
    <property type="entry name" value="PDZ_sf"/>
</dbReference>
<dbReference type="InterPro" id="IPR011009">
    <property type="entry name" value="Kinase-like_dom_sf"/>
</dbReference>
<feature type="compositionally biased region" description="Polar residues" evidence="13">
    <location>
        <begin position="600"/>
        <end position="610"/>
    </location>
</feature>
<dbReference type="Proteomes" id="UP000677054">
    <property type="component" value="Unassembled WGS sequence"/>
</dbReference>
<comment type="catalytic activity">
    <reaction evidence="11">
        <text>L-threonyl-[protein] + ATP = O-phospho-L-threonyl-[protein] + ADP + H(+)</text>
        <dbReference type="Rhea" id="RHEA:46608"/>
        <dbReference type="Rhea" id="RHEA-COMP:11060"/>
        <dbReference type="Rhea" id="RHEA-COMP:11605"/>
        <dbReference type="ChEBI" id="CHEBI:15378"/>
        <dbReference type="ChEBI" id="CHEBI:30013"/>
        <dbReference type="ChEBI" id="CHEBI:30616"/>
        <dbReference type="ChEBI" id="CHEBI:61977"/>
        <dbReference type="ChEBI" id="CHEBI:456216"/>
        <dbReference type="EC" id="2.7.11.1"/>
    </reaction>
</comment>
<proteinExistence type="inferred from homology"/>
<dbReference type="Gene3D" id="1.10.510.10">
    <property type="entry name" value="Transferase(Phosphotransferase) domain 1"/>
    <property type="match status" value="1"/>
</dbReference>
<dbReference type="GO" id="GO:0005524">
    <property type="term" value="F:ATP binding"/>
    <property type="evidence" value="ECO:0007669"/>
    <property type="project" value="UniProtKB-KW"/>
</dbReference>
<dbReference type="GO" id="GO:0004674">
    <property type="term" value="F:protein serine/threonine kinase activity"/>
    <property type="evidence" value="ECO:0007669"/>
    <property type="project" value="UniProtKB-KW"/>
</dbReference>
<feature type="region of interest" description="Disordered" evidence="13">
    <location>
        <begin position="1090"/>
        <end position="1153"/>
    </location>
</feature>
<evidence type="ECO:0000256" key="10">
    <source>
        <dbReference type="ARBA" id="ARBA00022842"/>
    </source>
</evidence>
<dbReference type="SUPFAM" id="SSF140482">
    <property type="entry name" value="MAST3 pre-PK domain-like"/>
    <property type="match status" value="1"/>
</dbReference>
<feature type="compositionally biased region" description="Low complexity" evidence="13">
    <location>
        <begin position="972"/>
        <end position="1003"/>
    </location>
</feature>
<keyword evidence="4" id="KW-0723">Serine/threonine-protein kinase</keyword>
<feature type="compositionally biased region" description="Polar residues" evidence="13">
    <location>
        <begin position="1210"/>
        <end position="1219"/>
    </location>
</feature>
<feature type="compositionally biased region" description="Low complexity" evidence="13">
    <location>
        <begin position="77"/>
        <end position="98"/>
    </location>
</feature>
<dbReference type="SUPFAM" id="SSF56112">
    <property type="entry name" value="Protein kinase-like (PK-like)"/>
    <property type="match status" value="1"/>
</dbReference>
<dbReference type="InterPro" id="IPR050236">
    <property type="entry name" value="Ser_Thr_kinase_AGC"/>
</dbReference>
<feature type="compositionally biased region" description="Polar residues" evidence="13">
    <location>
        <begin position="37"/>
        <end position="54"/>
    </location>
</feature>
<feature type="domain" description="PDZ" evidence="15">
    <location>
        <begin position="782"/>
        <end position="870"/>
    </location>
</feature>
<feature type="compositionally biased region" description="Basic residues" evidence="13">
    <location>
        <begin position="916"/>
        <end position="928"/>
    </location>
</feature>
<reference evidence="17" key="1">
    <citation type="submission" date="2020-11" db="EMBL/GenBank/DDBJ databases">
        <authorList>
            <person name="Tran Van P."/>
        </authorList>
    </citation>
    <scope>NUCLEOTIDE SEQUENCE</scope>
</reference>
<dbReference type="PANTHER" id="PTHR24356:SF414">
    <property type="entry name" value="NON-SPECIFIC SERINE_THREONINE PROTEIN KINASE"/>
    <property type="match status" value="1"/>
</dbReference>
<keyword evidence="10" id="KW-0460">Magnesium</keyword>
<dbReference type="Pfam" id="PF17820">
    <property type="entry name" value="PDZ_6"/>
    <property type="match status" value="1"/>
</dbReference>
<dbReference type="FunFam" id="1.20.1480.20:FF:000001">
    <property type="entry name" value="microtubule-associated serine/threonine-protein kinase 4 isoform X1"/>
    <property type="match status" value="1"/>
</dbReference>
<gene>
    <name evidence="17" type="ORF">DSTB1V02_LOCUS1135</name>
</gene>
<feature type="compositionally biased region" description="Basic and acidic residues" evidence="13">
    <location>
        <begin position="1249"/>
        <end position="1266"/>
    </location>
</feature>
<sequence>MMLVLLQKELNLRRGQRAPHRKSFVATSPTLPRCHSPVSQGSPMDSPRNMSPSQGQGGHFAFAPLKRGEARRWSLASLPSSGYGTTPGSSTVSSQCSSQERLHTLTANVANEESRSRFSSNDSNPSLDEEGIIRSPLMRPRSRSLSSPVRSPVVETCEDEIVLMNTLYQERFPKATQQMEERLANFIETHEGAEFSDGVIRFVHHQVLEMARDCLMKSQEKLITSSYFYELSENLEKLLTETREKSSEASSHLSGVVRKLLLIVSRPARLLECLEFSPEEFYRLLEEAEGQVRSIVGIKEDIPRYIVSKLGLNKDPLEELQEDLKQYEEQSIPSSDKSEDSNQSLDSSQSKVLLITALGHIKLTDFGLSKIGIMSRATNLYEGFVDRETRQFSDKQVFGTPEYIAPEVILRQGYGKPVDWWSMGIILYEFLIGCVPFFGDTPEELFAHSVSANIEWPDEADWPVDPQGKSLIIALLQQSPLDRLGTGGSAEVKEHPFFDSVDWDSLLRQKAEFVPQLENDEDTSYFDTRLDRYNHQLVESTENTEESLLFSSFSSCSPHYNKWMRLDSDNSGPESVSETPDRECSRSLSTSAPGIEFSFPTHSTPDSSQTDGEEASPQVPRRRRLNIMSRFSIPNDSTESHLSLISSGSGDMTRELSPVNERSEVGDGARNLLLKTAKTLNPAYMTPMTPAKPVPSQGARKRIEMAIAPSRSSSAIVPPAVSRVSRSGITKSASASGLSLMIPSDENPVQGIQSPGGSSTASSRDASPSRDGCPLFSSLKPPIILRRSPQGFGFAMQAIPVYYGDSDYYTVHHIVKSVNVGSPAFEAGLRMGDLITHINGEPVQGRLHTEVLQMLLSGGESVTLRATPLENTSIRSGGRRRSAEKAKLARRPHPALGSGSGKGRPGAKNKRDPSSRSKKTSLLRRLSSKRASAEIQQLQAVGAPGGVALLHRSVSTGDPPAHIGGAPSRIFSPSDASSGSSSPSSSGPNSPASSSIHRPSSLHGLKHKLHKTLHSPRRKSVGHIPLSPLARTPSPNPNHSTPLPPPAPMAPTSTSPTRSPSPLTAFSHLSIHSSGGSSLAMLTPASAWKTLTRPKSAEPSSPLLRRALSPERHHSRSGDGSGRGVGKHSLSPLVFSTTPSQSPPTPPRLLVTTQSPPETKELLATLPQPSSPVPMADSKDTIVNACFVRPQPTRNLGLRESVMENPCDSPRSQSSIDSDNASKRRLSFPIDQPRVSSFTHVRLPPMDPNSKETTERVTDESPKNHK</sequence>
<evidence type="ECO:0000256" key="11">
    <source>
        <dbReference type="ARBA" id="ARBA00047899"/>
    </source>
</evidence>
<dbReference type="CDD" id="cd06705">
    <property type="entry name" value="PDZ_MAST"/>
    <property type="match status" value="1"/>
</dbReference>
<evidence type="ECO:0000259" key="14">
    <source>
        <dbReference type="PROSITE" id="PS50011"/>
    </source>
</evidence>
<feature type="compositionally biased region" description="Basic residues" evidence="13">
    <location>
        <begin position="1004"/>
        <end position="1021"/>
    </location>
</feature>
<feature type="compositionally biased region" description="Low complexity" evidence="13">
    <location>
        <begin position="758"/>
        <end position="771"/>
    </location>
</feature>
<feature type="domain" description="AGC-kinase C-terminal" evidence="16">
    <location>
        <begin position="499"/>
        <end position="565"/>
    </location>
</feature>
<dbReference type="Gene3D" id="3.30.200.20">
    <property type="entry name" value="Phosphorylase Kinase, domain 1"/>
    <property type="match status" value="1"/>
</dbReference>
<evidence type="ECO:0000313" key="17">
    <source>
        <dbReference type="EMBL" id="CAD7241134.1"/>
    </source>
</evidence>
<dbReference type="GO" id="GO:0035556">
    <property type="term" value="P:intracellular signal transduction"/>
    <property type="evidence" value="ECO:0007669"/>
    <property type="project" value="TreeGrafter"/>
</dbReference>
<dbReference type="InterPro" id="IPR023142">
    <property type="entry name" value="MAST_pre-PK_dom_sf"/>
</dbReference>
<keyword evidence="9" id="KW-0067">ATP-binding</keyword>
<feature type="region of interest" description="Disordered" evidence="13">
    <location>
        <begin position="951"/>
        <end position="1076"/>
    </location>
</feature>
<dbReference type="PROSITE" id="PS51285">
    <property type="entry name" value="AGC_KINASE_CTER"/>
    <property type="match status" value="1"/>
</dbReference>
<dbReference type="InterPro" id="IPR015022">
    <property type="entry name" value="MAST_pre-PK_dom"/>
</dbReference>
<keyword evidence="18" id="KW-1185">Reference proteome</keyword>
<evidence type="ECO:0000256" key="6">
    <source>
        <dbReference type="ARBA" id="ARBA00022679"/>
    </source>
</evidence>
<keyword evidence="8" id="KW-0418">Kinase</keyword>
<evidence type="ECO:0000256" key="5">
    <source>
        <dbReference type="ARBA" id="ARBA00022553"/>
    </source>
</evidence>
<evidence type="ECO:0000256" key="13">
    <source>
        <dbReference type="SAM" id="MobiDB-lite"/>
    </source>
</evidence>
<feature type="domain" description="Protein kinase" evidence="14">
    <location>
        <begin position="161"/>
        <end position="498"/>
    </location>
</feature>
<evidence type="ECO:0000256" key="3">
    <source>
        <dbReference type="ARBA" id="ARBA00012513"/>
    </source>
</evidence>
<feature type="compositionally biased region" description="Low complexity" evidence="13">
    <location>
        <begin position="134"/>
        <end position="147"/>
    </location>
</feature>
<comment type="cofactor">
    <cofactor evidence="1">
        <name>Mg(2+)</name>
        <dbReference type="ChEBI" id="CHEBI:18420"/>
    </cofactor>
</comment>
<feature type="compositionally biased region" description="Polar residues" evidence="13">
    <location>
        <begin position="105"/>
        <end position="126"/>
    </location>
</feature>
<dbReference type="GO" id="GO:0007010">
    <property type="term" value="P:cytoskeleton organization"/>
    <property type="evidence" value="ECO:0007669"/>
    <property type="project" value="UniProtKB-ARBA"/>
</dbReference>
<evidence type="ECO:0000313" key="18">
    <source>
        <dbReference type="Proteomes" id="UP000677054"/>
    </source>
</evidence>
<evidence type="ECO:0000259" key="15">
    <source>
        <dbReference type="PROSITE" id="PS50106"/>
    </source>
</evidence>
<dbReference type="InterPro" id="IPR041489">
    <property type="entry name" value="PDZ_6"/>
</dbReference>
<keyword evidence="5" id="KW-0597">Phosphoprotein</keyword>
<evidence type="ECO:0000259" key="16">
    <source>
        <dbReference type="PROSITE" id="PS51285"/>
    </source>
</evidence>
<dbReference type="FunFam" id="2.30.42.10:FF:000008">
    <property type="entry name" value="microtubule-associated serine/threonine-protein kinase 4 isoform X2"/>
    <property type="match status" value="1"/>
</dbReference>
<comment type="catalytic activity">
    <reaction evidence="12">
        <text>L-seryl-[protein] + ATP = O-phospho-L-seryl-[protein] + ADP + H(+)</text>
        <dbReference type="Rhea" id="RHEA:17989"/>
        <dbReference type="Rhea" id="RHEA-COMP:9863"/>
        <dbReference type="Rhea" id="RHEA-COMP:11604"/>
        <dbReference type="ChEBI" id="CHEBI:15378"/>
        <dbReference type="ChEBI" id="CHEBI:29999"/>
        <dbReference type="ChEBI" id="CHEBI:30616"/>
        <dbReference type="ChEBI" id="CHEBI:83421"/>
        <dbReference type="ChEBI" id="CHEBI:456216"/>
        <dbReference type="EC" id="2.7.11.1"/>
    </reaction>
</comment>
<feature type="region of interest" description="Disordered" evidence="13">
    <location>
        <begin position="27"/>
        <end position="61"/>
    </location>
</feature>
<dbReference type="Gene3D" id="1.20.1480.20">
    <property type="entry name" value="MAST3 pre-PK domain-like"/>
    <property type="match status" value="1"/>
</dbReference>
<feature type="compositionally biased region" description="Low complexity" evidence="13">
    <location>
        <begin position="1050"/>
        <end position="1076"/>
    </location>
</feature>
<organism evidence="17">
    <name type="scientific">Darwinula stevensoni</name>
    <dbReference type="NCBI Taxonomy" id="69355"/>
    <lineage>
        <taxon>Eukaryota</taxon>
        <taxon>Metazoa</taxon>
        <taxon>Ecdysozoa</taxon>
        <taxon>Arthropoda</taxon>
        <taxon>Crustacea</taxon>
        <taxon>Oligostraca</taxon>
        <taxon>Ostracoda</taxon>
        <taxon>Podocopa</taxon>
        <taxon>Podocopida</taxon>
        <taxon>Darwinulocopina</taxon>
        <taxon>Darwinuloidea</taxon>
        <taxon>Darwinulidae</taxon>
        <taxon>Darwinula</taxon>
    </lineage>
</organism>
<evidence type="ECO:0000256" key="2">
    <source>
        <dbReference type="ARBA" id="ARBA00009903"/>
    </source>
</evidence>
<feature type="region of interest" description="Disordered" evidence="13">
    <location>
        <begin position="867"/>
        <end position="931"/>
    </location>
</feature>
<evidence type="ECO:0000256" key="8">
    <source>
        <dbReference type="ARBA" id="ARBA00022777"/>
    </source>
</evidence>
<dbReference type="OrthoDB" id="10070999at2759"/>
<feature type="region of interest" description="Disordered" evidence="13">
    <location>
        <begin position="77"/>
        <end position="147"/>
    </location>
</feature>
<keyword evidence="6" id="KW-0808">Transferase</keyword>
<evidence type="ECO:0000256" key="9">
    <source>
        <dbReference type="ARBA" id="ARBA00022840"/>
    </source>
</evidence>
<evidence type="ECO:0000256" key="12">
    <source>
        <dbReference type="ARBA" id="ARBA00048679"/>
    </source>
</evidence>
<dbReference type="GO" id="GO:0000287">
    <property type="term" value="F:magnesium ion binding"/>
    <property type="evidence" value="ECO:0007669"/>
    <property type="project" value="InterPro"/>
</dbReference>
<keyword evidence="7" id="KW-0547">Nucleotide-binding</keyword>
<accession>A0A7R9A346</accession>
<dbReference type="EMBL" id="LR899617">
    <property type="protein sequence ID" value="CAD7241134.1"/>
    <property type="molecule type" value="Genomic_DNA"/>
</dbReference>
<feature type="region of interest" description="Disordered" evidence="13">
    <location>
        <begin position="325"/>
        <end position="344"/>
    </location>
</feature>
<name>A0A7R9A346_9CRUS</name>
<evidence type="ECO:0000256" key="4">
    <source>
        <dbReference type="ARBA" id="ARBA00022527"/>
    </source>
</evidence>
<dbReference type="FunFam" id="1.10.510.10:FF:000024">
    <property type="entry name" value="Probable serine/threonine-protein kinase cot-1"/>
    <property type="match status" value="1"/>
</dbReference>
<feature type="compositionally biased region" description="Polar residues" evidence="13">
    <location>
        <begin position="329"/>
        <end position="344"/>
    </location>
</feature>
<dbReference type="PROSITE" id="PS50011">
    <property type="entry name" value="PROTEIN_KINASE_DOM"/>
    <property type="match status" value="1"/>
</dbReference>
<feature type="compositionally biased region" description="Polar residues" evidence="13">
    <location>
        <begin position="569"/>
        <end position="578"/>
    </location>
</feature>
<protein>
    <recommendedName>
        <fullName evidence="3">non-specific serine/threonine protein kinase</fullName>
        <ecNumber evidence="3">2.7.11.1</ecNumber>
    </recommendedName>
</protein>